<comment type="caution">
    <text evidence="2">The sequence shown here is derived from an EMBL/GenBank/DDBJ whole genome shotgun (WGS) entry which is preliminary data.</text>
</comment>
<dbReference type="EMBL" id="JAQIBC010000003">
    <property type="protein sequence ID" value="MDM5263793.1"/>
    <property type="molecule type" value="Genomic_DNA"/>
</dbReference>
<evidence type="ECO:0000313" key="2">
    <source>
        <dbReference type="EMBL" id="MDM5263793.1"/>
    </source>
</evidence>
<evidence type="ECO:0000259" key="1">
    <source>
        <dbReference type="Pfam" id="PF13115"/>
    </source>
</evidence>
<sequence length="182" mass="20726">MAKNSAKTYWPHMILGFLVLGITLSYWTVKSASSIPVQESNQYMLKYQMADMNINQIMEKKIAFDKAYAIHLLNVETMVMTDNVNSNRPQPNPVKLLQGMNAFSYEVVTKDGTKVSDANVTFLLTQPHSRKEDKLFNNVPYEDGKYQIRDVEITKAGRYTLQLRAEVGDTIGYSEISAYLKP</sequence>
<dbReference type="RefSeq" id="WP_008245674.1">
    <property type="nucleotide sequence ID" value="NZ_JAQIBC010000003.1"/>
</dbReference>
<accession>A0ABT7QRT4</accession>
<protein>
    <submittedName>
        <fullName evidence="2">FixH family protein</fullName>
    </submittedName>
</protein>
<organism evidence="2 3">
    <name type="scientific">Sulfurovum xiamenensis</name>
    <dbReference type="NCBI Taxonomy" id="3019066"/>
    <lineage>
        <taxon>Bacteria</taxon>
        <taxon>Pseudomonadati</taxon>
        <taxon>Campylobacterota</taxon>
        <taxon>Epsilonproteobacteria</taxon>
        <taxon>Campylobacterales</taxon>
        <taxon>Sulfurovaceae</taxon>
        <taxon>Sulfurovum</taxon>
    </lineage>
</organism>
<dbReference type="InterPro" id="IPR032693">
    <property type="entry name" value="YtkA-like_dom"/>
</dbReference>
<gene>
    <name evidence="2" type="ORF">PF327_06245</name>
</gene>
<reference evidence="2" key="1">
    <citation type="submission" date="2023-01" db="EMBL/GenBank/DDBJ databases">
        <title>Sulfurovum sp. XTW-4 genome assembly.</title>
        <authorList>
            <person name="Wang J."/>
        </authorList>
    </citation>
    <scope>NUCLEOTIDE SEQUENCE</scope>
    <source>
        <strain evidence="2">XTW-4</strain>
    </source>
</reference>
<feature type="domain" description="YtkA-like" evidence="1">
    <location>
        <begin position="97"/>
        <end position="163"/>
    </location>
</feature>
<dbReference type="Pfam" id="PF13115">
    <property type="entry name" value="YtkA"/>
    <property type="match status" value="1"/>
</dbReference>
<evidence type="ECO:0000313" key="3">
    <source>
        <dbReference type="Proteomes" id="UP001169066"/>
    </source>
</evidence>
<dbReference type="Proteomes" id="UP001169066">
    <property type="component" value="Unassembled WGS sequence"/>
</dbReference>
<name>A0ABT7QRT4_9BACT</name>
<proteinExistence type="predicted"/>
<keyword evidence="3" id="KW-1185">Reference proteome</keyword>